<accession>A0ABW1EAH1</accession>
<gene>
    <name evidence="1" type="ORF">ACFPT7_01240</name>
</gene>
<dbReference type="EMBL" id="JBHSPH010000001">
    <property type="protein sequence ID" value="MFC5860911.1"/>
    <property type="molecule type" value="Genomic_DNA"/>
</dbReference>
<evidence type="ECO:0000313" key="2">
    <source>
        <dbReference type="Proteomes" id="UP001596091"/>
    </source>
</evidence>
<organism evidence="1 2">
    <name type="scientific">Acidicapsa dinghuensis</name>
    <dbReference type="NCBI Taxonomy" id="2218256"/>
    <lineage>
        <taxon>Bacteria</taxon>
        <taxon>Pseudomonadati</taxon>
        <taxon>Acidobacteriota</taxon>
        <taxon>Terriglobia</taxon>
        <taxon>Terriglobales</taxon>
        <taxon>Acidobacteriaceae</taxon>
        <taxon>Acidicapsa</taxon>
    </lineage>
</organism>
<dbReference type="Proteomes" id="UP001596091">
    <property type="component" value="Unassembled WGS sequence"/>
</dbReference>
<name>A0ABW1EAH1_9BACT</name>
<dbReference type="RefSeq" id="WP_263334867.1">
    <property type="nucleotide sequence ID" value="NZ_JAGSYH010000002.1"/>
</dbReference>
<evidence type="ECO:0000313" key="1">
    <source>
        <dbReference type="EMBL" id="MFC5860911.1"/>
    </source>
</evidence>
<sequence length="145" mass="16537">MPFDPRPLTRQLEASPEDDQLWSRLIEELYHQGDVDTASYAAIPLLVHMFTAKEVYPWQLFALIGWIESARTKEHNPQLPDWLRASYSDAIEALSLASLKVIKGNVSDSQVQGMLCVLALWKGFPVYADALISFSEEEFKEFLPH</sequence>
<proteinExistence type="predicted"/>
<keyword evidence="2" id="KW-1185">Reference proteome</keyword>
<protein>
    <submittedName>
        <fullName evidence="1">Uncharacterized protein</fullName>
    </submittedName>
</protein>
<comment type="caution">
    <text evidence="1">The sequence shown here is derived from an EMBL/GenBank/DDBJ whole genome shotgun (WGS) entry which is preliminary data.</text>
</comment>
<reference evidence="2" key="1">
    <citation type="journal article" date="2019" name="Int. J. Syst. Evol. Microbiol.">
        <title>The Global Catalogue of Microorganisms (GCM) 10K type strain sequencing project: providing services to taxonomists for standard genome sequencing and annotation.</title>
        <authorList>
            <consortium name="The Broad Institute Genomics Platform"/>
            <consortium name="The Broad Institute Genome Sequencing Center for Infectious Disease"/>
            <person name="Wu L."/>
            <person name="Ma J."/>
        </authorList>
    </citation>
    <scope>NUCLEOTIDE SEQUENCE [LARGE SCALE GENOMIC DNA]</scope>
    <source>
        <strain evidence="2">JCM 4087</strain>
    </source>
</reference>